<feature type="domain" description="AIG1-type G" evidence="18">
    <location>
        <begin position="77"/>
        <end position="311"/>
    </location>
</feature>
<evidence type="ECO:0000256" key="4">
    <source>
        <dbReference type="ARBA" id="ARBA00022528"/>
    </source>
</evidence>
<name>M1V666_CYAM1</name>
<feature type="region of interest" description="Disordered" evidence="17">
    <location>
        <begin position="467"/>
        <end position="489"/>
    </location>
</feature>
<dbReference type="SUPFAM" id="SSF52540">
    <property type="entry name" value="P-loop containing nucleoside triphosphate hydrolases"/>
    <property type="match status" value="1"/>
</dbReference>
<dbReference type="PANTHER" id="PTHR10903:SF135">
    <property type="entry name" value="TRANSLOCASE OF CHLOROPLAST 120, CHLOROPLASTIC-RELATED"/>
    <property type="match status" value="1"/>
</dbReference>
<evidence type="ECO:0000256" key="3">
    <source>
        <dbReference type="ARBA" id="ARBA00022448"/>
    </source>
</evidence>
<evidence type="ECO:0000256" key="2">
    <source>
        <dbReference type="ARBA" id="ARBA00004167"/>
    </source>
</evidence>
<dbReference type="GO" id="GO:0009707">
    <property type="term" value="C:chloroplast outer membrane"/>
    <property type="evidence" value="ECO:0007669"/>
    <property type="project" value="UniProtKB-SubCell"/>
</dbReference>
<evidence type="ECO:0000256" key="16">
    <source>
        <dbReference type="ARBA" id="ARBA00024013"/>
    </source>
</evidence>
<dbReference type="eggNOG" id="ENOG502QSV2">
    <property type="taxonomic scope" value="Eukaryota"/>
</dbReference>
<evidence type="ECO:0000313" key="19">
    <source>
        <dbReference type="EMBL" id="BAM81885.1"/>
    </source>
</evidence>
<protein>
    <submittedName>
        <fullName evidence="19">Similar to chloroplast outer membrane protein Toc34</fullName>
    </submittedName>
</protein>
<evidence type="ECO:0000256" key="1">
    <source>
        <dbReference type="ARBA" id="ARBA00001946"/>
    </source>
</evidence>
<keyword evidence="11" id="KW-0460">Magnesium</keyword>
<dbReference type="RefSeq" id="XP_005537921.1">
    <property type="nucleotide sequence ID" value="XM_005537864.1"/>
</dbReference>
<dbReference type="GO" id="GO:0046872">
    <property type="term" value="F:metal ion binding"/>
    <property type="evidence" value="ECO:0007669"/>
    <property type="project" value="UniProtKB-KW"/>
</dbReference>
<sequence>MDSETPTKNEAEQRASPDRTGQVTQRPVSLFRKNGTFAYPLEDSDVYEEQVLALEDVPEPTAQAILRLALAAERQGVPRLRFLVVGAPGVGKSSLINTLLNENLCSVSAWERGTKNAQVCARQVDSVVIEFIDTPGIAPCRRSGLEASRRQVQRLRKLLDARGADEHPYLRSFHAILYVMRLDDTRPDLVDYHNWKVLMEFFGAEVLRHMMVVFTHGQSLPPDSLSYPEYVRGRRDYVYLLIERLTGPLKAVRFPVFVAENSSKCPVIEETGERKLPDDTPWITQLYDGIRRFVFPLEADLFGMETGPEDTQVLVYIYDKRRSRADERYPRSPLQALIRNPWFLRAVQFCGAMLLRSYMIRQEHERFNPKPHHPEPIIRDANNAFAVASRRANDHRLFTPSIDEDEESFFRMNGNDDFVSRLRNRPGEVDLDELDVERIESPDGRFVEYWYTEKDNPEMVRMYRLEIRDDPNEERESRQDRIPISKDQH</sequence>
<dbReference type="GeneID" id="16995893"/>
<evidence type="ECO:0000256" key="12">
    <source>
        <dbReference type="ARBA" id="ARBA00022927"/>
    </source>
</evidence>
<dbReference type="GO" id="GO:0015031">
    <property type="term" value="P:protein transport"/>
    <property type="evidence" value="ECO:0007669"/>
    <property type="project" value="UniProtKB-KW"/>
</dbReference>
<keyword evidence="9" id="KW-0378">Hydrolase</keyword>
<dbReference type="Pfam" id="PF04548">
    <property type="entry name" value="AIG1"/>
    <property type="match status" value="1"/>
</dbReference>
<keyword evidence="12" id="KW-0653">Protein transport</keyword>
<keyword evidence="4" id="KW-0150">Chloroplast</keyword>
<dbReference type="InterPro" id="IPR006703">
    <property type="entry name" value="G_AIG1"/>
</dbReference>
<dbReference type="InterPro" id="IPR027417">
    <property type="entry name" value="P-loop_NTPase"/>
</dbReference>
<comment type="cofactor">
    <cofactor evidence="1">
        <name>Mg(2+)</name>
        <dbReference type="ChEBI" id="CHEBI:18420"/>
    </cofactor>
</comment>
<comment type="subcellular location">
    <subcellularLocation>
        <location evidence="2">Membrane</location>
        <topology evidence="2">Single-pass membrane protein</topology>
    </subcellularLocation>
    <subcellularLocation>
        <location evidence="16">Plastid</location>
        <location evidence="16">Chloroplast outer membrane</location>
    </subcellularLocation>
</comment>
<gene>
    <name evidence="19" type="ORF">CYME_CMP284C</name>
</gene>
<keyword evidence="7" id="KW-0479">Metal-binding</keyword>
<dbReference type="Proteomes" id="UP000007014">
    <property type="component" value="Chromosome 16"/>
</dbReference>
<keyword evidence="8" id="KW-0547">Nucleotide-binding</keyword>
<dbReference type="HOGENOM" id="CLU_558220_0_0_1"/>
<feature type="region of interest" description="Disordered" evidence="17">
    <location>
        <begin position="1"/>
        <end position="27"/>
    </location>
</feature>
<keyword evidence="3" id="KW-0813">Transport</keyword>
<proteinExistence type="predicted"/>
<evidence type="ECO:0000256" key="15">
    <source>
        <dbReference type="ARBA" id="ARBA00023136"/>
    </source>
</evidence>
<dbReference type="KEGG" id="cme:CYME_CMP284C"/>
<keyword evidence="5" id="KW-0934">Plastid</keyword>
<evidence type="ECO:0000256" key="13">
    <source>
        <dbReference type="ARBA" id="ARBA00022989"/>
    </source>
</evidence>
<keyword evidence="15" id="KW-0472">Membrane</keyword>
<evidence type="ECO:0000256" key="6">
    <source>
        <dbReference type="ARBA" id="ARBA00022692"/>
    </source>
</evidence>
<dbReference type="AlphaFoldDB" id="M1V666"/>
<accession>M1V666</accession>
<evidence type="ECO:0000256" key="17">
    <source>
        <dbReference type="SAM" id="MobiDB-lite"/>
    </source>
</evidence>
<evidence type="ECO:0000256" key="11">
    <source>
        <dbReference type="ARBA" id="ARBA00022842"/>
    </source>
</evidence>
<dbReference type="STRING" id="280699.M1V666"/>
<dbReference type="PROSITE" id="PS51720">
    <property type="entry name" value="G_AIG1"/>
    <property type="match status" value="1"/>
</dbReference>
<reference evidence="19 20" key="1">
    <citation type="journal article" date="2004" name="Nature">
        <title>Genome sequence of the ultrasmall unicellular red alga Cyanidioschyzon merolae 10D.</title>
        <authorList>
            <person name="Matsuzaki M."/>
            <person name="Misumi O."/>
            <person name="Shin-i T."/>
            <person name="Maruyama S."/>
            <person name="Takahara M."/>
            <person name="Miyagishima S."/>
            <person name="Mori T."/>
            <person name="Nishida K."/>
            <person name="Yagisawa F."/>
            <person name="Nishida K."/>
            <person name="Yoshida Y."/>
            <person name="Nishimura Y."/>
            <person name="Nakao S."/>
            <person name="Kobayashi T."/>
            <person name="Momoyama Y."/>
            <person name="Higashiyama T."/>
            <person name="Minoda A."/>
            <person name="Sano M."/>
            <person name="Nomoto H."/>
            <person name="Oishi K."/>
            <person name="Hayashi H."/>
            <person name="Ohta F."/>
            <person name="Nishizaka S."/>
            <person name="Haga S."/>
            <person name="Miura S."/>
            <person name="Morishita T."/>
            <person name="Kabeya Y."/>
            <person name="Terasawa K."/>
            <person name="Suzuki Y."/>
            <person name="Ishii Y."/>
            <person name="Asakawa S."/>
            <person name="Takano H."/>
            <person name="Ohta N."/>
            <person name="Kuroiwa H."/>
            <person name="Tanaka K."/>
            <person name="Shimizu N."/>
            <person name="Sugano S."/>
            <person name="Sato N."/>
            <person name="Nozaki H."/>
            <person name="Ogasawara N."/>
            <person name="Kohara Y."/>
            <person name="Kuroiwa T."/>
        </authorList>
    </citation>
    <scope>NUCLEOTIDE SEQUENCE [LARGE SCALE GENOMIC DNA]</scope>
    <source>
        <strain evidence="19 20">10D</strain>
    </source>
</reference>
<evidence type="ECO:0000256" key="10">
    <source>
        <dbReference type="ARBA" id="ARBA00022805"/>
    </source>
</evidence>
<dbReference type="GO" id="GO:0016787">
    <property type="term" value="F:hydrolase activity"/>
    <property type="evidence" value="ECO:0007669"/>
    <property type="project" value="UniProtKB-KW"/>
</dbReference>
<keyword evidence="13" id="KW-1133">Transmembrane helix</keyword>
<reference evidence="19 20" key="2">
    <citation type="journal article" date="2007" name="BMC Biol.">
        <title>A 100%-complete sequence reveals unusually simple genomic features in the hot-spring red alga Cyanidioschyzon merolae.</title>
        <authorList>
            <person name="Nozaki H."/>
            <person name="Takano H."/>
            <person name="Misumi O."/>
            <person name="Terasawa K."/>
            <person name="Matsuzaki M."/>
            <person name="Maruyama S."/>
            <person name="Nishida K."/>
            <person name="Yagisawa F."/>
            <person name="Yoshida Y."/>
            <person name="Fujiwara T."/>
            <person name="Takio S."/>
            <person name="Tamura K."/>
            <person name="Chung S.J."/>
            <person name="Nakamura S."/>
            <person name="Kuroiwa H."/>
            <person name="Tanaka K."/>
            <person name="Sato N."/>
            <person name="Kuroiwa T."/>
        </authorList>
    </citation>
    <scope>NUCLEOTIDE SEQUENCE [LARGE SCALE GENOMIC DNA]</scope>
    <source>
        <strain evidence="19 20">10D</strain>
    </source>
</reference>
<dbReference type="OrthoDB" id="8954335at2759"/>
<keyword evidence="6" id="KW-0812">Transmembrane</keyword>
<dbReference type="EMBL" id="AP006498">
    <property type="protein sequence ID" value="BAM81885.1"/>
    <property type="molecule type" value="Genomic_DNA"/>
</dbReference>
<evidence type="ECO:0000313" key="20">
    <source>
        <dbReference type="Proteomes" id="UP000007014"/>
    </source>
</evidence>
<keyword evidence="14" id="KW-0342">GTP-binding</keyword>
<evidence type="ECO:0000256" key="7">
    <source>
        <dbReference type="ARBA" id="ARBA00022723"/>
    </source>
</evidence>
<dbReference type="InterPro" id="IPR045058">
    <property type="entry name" value="GIMA/IAN/Toc"/>
</dbReference>
<dbReference type="Gramene" id="CMP284CT">
    <property type="protein sequence ID" value="CMP284CT"/>
    <property type="gene ID" value="CMP284C"/>
</dbReference>
<evidence type="ECO:0000256" key="8">
    <source>
        <dbReference type="ARBA" id="ARBA00022741"/>
    </source>
</evidence>
<evidence type="ECO:0000259" key="18">
    <source>
        <dbReference type="PROSITE" id="PS51720"/>
    </source>
</evidence>
<organism evidence="19 20">
    <name type="scientific">Cyanidioschyzon merolae (strain NIES-3377 / 10D)</name>
    <name type="common">Unicellular red alga</name>
    <dbReference type="NCBI Taxonomy" id="280699"/>
    <lineage>
        <taxon>Eukaryota</taxon>
        <taxon>Rhodophyta</taxon>
        <taxon>Bangiophyceae</taxon>
        <taxon>Cyanidiales</taxon>
        <taxon>Cyanidiaceae</taxon>
        <taxon>Cyanidioschyzon</taxon>
    </lineage>
</organism>
<keyword evidence="20" id="KW-1185">Reference proteome</keyword>
<evidence type="ECO:0000256" key="9">
    <source>
        <dbReference type="ARBA" id="ARBA00022801"/>
    </source>
</evidence>
<dbReference type="GO" id="GO:0005525">
    <property type="term" value="F:GTP binding"/>
    <property type="evidence" value="ECO:0007669"/>
    <property type="project" value="UniProtKB-KW"/>
</dbReference>
<evidence type="ECO:0000256" key="14">
    <source>
        <dbReference type="ARBA" id="ARBA00023134"/>
    </source>
</evidence>
<feature type="compositionally biased region" description="Basic and acidic residues" evidence="17">
    <location>
        <begin position="1"/>
        <end position="17"/>
    </location>
</feature>
<dbReference type="Gene3D" id="3.40.50.300">
    <property type="entry name" value="P-loop containing nucleotide triphosphate hydrolases"/>
    <property type="match status" value="1"/>
</dbReference>
<keyword evidence="10" id="KW-1002">Plastid outer membrane</keyword>
<dbReference type="PANTHER" id="PTHR10903">
    <property type="entry name" value="GTPASE, IMAP FAMILY MEMBER-RELATED"/>
    <property type="match status" value="1"/>
</dbReference>
<evidence type="ECO:0000256" key="5">
    <source>
        <dbReference type="ARBA" id="ARBA00022640"/>
    </source>
</evidence>